<dbReference type="PANTHER" id="PTHR13269:SF6">
    <property type="entry name" value="NUCLEOPORIN NDC1"/>
    <property type="match status" value="1"/>
</dbReference>
<keyword evidence="5 13" id="KW-0812">Transmembrane</keyword>
<dbReference type="InterPro" id="IPR019049">
    <property type="entry name" value="Nucleoporin_prot_Ndc1/Nup"/>
</dbReference>
<keyword evidence="8 13" id="KW-1133">Transmembrane helix</keyword>
<keyword evidence="7" id="KW-0653">Protein transport</keyword>
<evidence type="ECO:0000256" key="4">
    <source>
        <dbReference type="ARBA" id="ARBA00022448"/>
    </source>
</evidence>
<gene>
    <name evidence="14" type="ORF">BLGHR1_16598</name>
</gene>
<evidence type="ECO:0000256" key="10">
    <source>
        <dbReference type="ARBA" id="ARBA00023132"/>
    </source>
</evidence>
<evidence type="ECO:0000256" key="3">
    <source>
        <dbReference type="ARBA" id="ARBA00005760"/>
    </source>
</evidence>
<comment type="subcellular location">
    <subcellularLocation>
        <location evidence="1">Nucleus membrane</location>
        <topology evidence="1">Multi-pass membrane protein</topology>
    </subcellularLocation>
    <subcellularLocation>
        <location evidence="2">Nucleus</location>
        <location evidence="2">Nuclear pore complex</location>
    </subcellularLocation>
</comment>
<dbReference type="PANTHER" id="PTHR13269">
    <property type="entry name" value="NUCLEOPORIN NDC1"/>
    <property type="match status" value="1"/>
</dbReference>
<protein>
    <recommendedName>
        <fullName evidence="16">Nuclear envelope protein</fullName>
    </recommendedName>
</protein>
<proteinExistence type="inferred from homology"/>
<dbReference type="GO" id="GO:0006999">
    <property type="term" value="P:nuclear pore organization"/>
    <property type="evidence" value="ECO:0007669"/>
    <property type="project" value="TreeGrafter"/>
</dbReference>
<keyword evidence="4" id="KW-0813">Transport</keyword>
<dbReference type="AlphaFoldDB" id="A0A383V1U7"/>
<evidence type="ECO:0000256" key="1">
    <source>
        <dbReference type="ARBA" id="ARBA00004232"/>
    </source>
</evidence>
<dbReference type="GO" id="GO:0070762">
    <property type="term" value="C:nuclear pore transmembrane ring"/>
    <property type="evidence" value="ECO:0007669"/>
    <property type="project" value="TreeGrafter"/>
</dbReference>
<sequence length="639" mass="72974">MARAATKVRPYKDFLTPALHRRFVAALSVCLAVCHLESIIIGAKNSFFWTWFPLSKAGIRTSLLFLSILCIFLLRVSQLHVGIRTSFSRWSNFKTHAFKFQTIQTMAWYCTSAYLFSEICIWSAPGSADLSRVKLIPRTNRTILNEKPIYFTSFFSILAISQAIIHLLYDYDRINIPAHTVKDSSAHELKSITPIQQLKSQLPALVRDSIKRSLLINIISPIIYLFDLQFYPYSIRRFAWSFNRSWAKIFWILPRSNSMPTTWPFHWSLLWKTTTSGFLLVMLWETGNLAFSVYSSQEPLKNGLPITHESRDPIGSLLTGLRANKFQTRVFAFWELVNISRKFKSQRKSIFEDIDRSGGSSWSQIRDACLNVITEMMDRINDYEKPITPPITTNEDIPSLPRLSEPLRDSLLVSGDIFQNNQSSSTTSKELARNISKFAKSRRQFMQTETRTGDNRLAQGSVDGFFVEKQRQLMSKSGFDDLIRSWATRVLQTNLGRPFRQEYRQRIATVVLGTPYGDVGVIIDAIESIANLTVCSLTEDQYGNVQRDVKLIIQTFVSAITTLDRFKSSMGRHWTDTMSNQISPEVDQIIFALCSGLSDVLEAFKNYIEDVGLSLSELKHAKDSIAKMVPQSASNLKSR</sequence>
<dbReference type="Pfam" id="PF09531">
    <property type="entry name" value="Ndc1_Nup"/>
    <property type="match status" value="1"/>
</dbReference>
<organism evidence="14 15">
    <name type="scientific">Blumeria hordei</name>
    <name type="common">Barley powdery mildew</name>
    <name type="synonym">Blumeria graminis f. sp. hordei</name>
    <dbReference type="NCBI Taxonomy" id="2867405"/>
    <lineage>
        <taxon>Eukaryota</taxon>
        <taxon>Fungi</taxon>
        <taxon>Dikarya</taxon>
        <taxon>Ascomycota</taxon>
        <taxon>Pezizomycotina</taxon>
        <taxon>Leotiomycetes</taxon>
        <taxon>Erysiphales</taxon>
        <taxon>Erysiphaceae</taxon>
        <taxon>Blumeria</taxon>
    </lineage>
</organism>
<evidence type="ECO:0008006" key="16">
    <source>
        <dbReference type="Google" id="ProtNLM"/>
    </source>
</evidence>
<feature type="transmembrane region" description="Helical" evidence="13">
    <location>
        <begin position="63"/>
        <end position="85"/>
    </location>
</feature>
<keyword evidence="10" id="KW-0906">Nuclear pore complex</keyword>
<evidence type="ECO:0000256" key="6">
    <source>
        <dbReference type="ARBA" id="ARBA00022816"/>
    </source>
</evidence>
<keyword evidence="12" id="KW-0539">Nucleus</keyword>
<keyword evidence="11 13" id="KW-0472">Membrane</keyword>
<evidence type="ECO:0000256" key="11">
    <source>
        <dbReference type="ARBA" id="ARBA00023136"/>
    </source>
</evidence>
<feature type="transmembrane region" description="Helical" evidence="13">
    <location>
        <begin position="148"/>
        <end position="169"/>
    </location>
</feature>
<evidence type="ECO:0000256" key="8">
    <source>
        <dbReference type="ARBA" id="ARBA00022989"/>
    </source>
</evidence>
<evidence type="ECO:0000256" key="13">
    <source>
        <dbReference type="SAM" id="Phobius"/>
    </source>
</evidence>
<dbReference type="GO" id="GO:0070631">
    <property type="term" value="P:spindle pole body localization"/>
    <property type="evidence" value="ECO:0007669"/>
    <property type="project" value="TreeGrafter"/>
</dbReference>
<accession>A0A383V1U7</accession>
<dbReference type="EMBL" id="UNSH01000086">
    <property type="protein sequence ID" value="SZF05795.1"/>
    <property type="molecule type" value="Genomic_DNA"/>
</dbReference>
<evidence type="ECO:0000256" key="2">
    <source>
        <dbReference type="ARBA" id="ARBA00004567"/>
    </source>
</evidence>
<dbReference type="GO" id="GO:0051028">
    <property type="term" value="P:mRNA transport"/>
    <property type="evidence" value="ECO:0007669"/>
    <property type="project" value="UniProtKB-KW"/>
</dbReference>
<name>A0A383V1U7_BLUHO</name>
<comment type="similarity">
    <text evidence="3">Belongs to the NDC1 family.</text>
</comment>
<dbReference type="GO" id="GO:0106166">
    <property type="term" value="F:spindle pole body-nuclear membrane anchor activity"/>
    <property type="evidence" value="ECO:0007669"/>
    <property type="project" value="TreeGrafter"/>
</dbReference>
<evidence type="ECO:0000313" key="14">
    <source>
        <dbReference type="EMBL" id="SZF05795.1"/>
    </source>
</evidence>
<evidence type="ECO:0000256" key="12">
    <source>
        <dbReference type="ARBA" id="ARBA00023242"/>
    </source>
</evidence>
<feature type="transmembrane region" description="Helical" evidence="13">
    <location>
        <begin position="21"/>
        <end position="43"/>
    </location>
</feature>
<evidence type="ECO:0000313" key="15">
    <source>
        <dbReference type="Proteomes" id="UP000275772"/>
    </source>
</evidence>
<dbReference type="GO" id="GO:0005816">
    <property type="term" value="C:spindle pole body"/>
    <property type="evidence" value="ECO:0007669"/>
    <property type="project" value="TreeGrafter"/>
</dbReference>
<keyword evidence="6" id="KW-0509">mRNA transport</keyword>
<evidence type="ECO:0000256" key="5">
    <source>
        <dbReference type="ARBA" id="ARBA00022692"/>
    </source>
</evidence>
<evidence type="ECO:0000256" key="9">
    <source>
        <dbReference type="ARBA" id="ARBA00023010"/>
    </source>
</evidence>
<evidence type="ECO:0000256" key="7">
    <source>
        <dbReference type="ARBA" id="ARBA00022927"/>
    </source>
</evidence>
<dbReference type="VEuPathDB" id="FungiDB:BLGHR1_16598"/>
<dbReference type="GO" id="GO:0015031">
    <property type="term" value="P:protein transport"/>
    <property type="evidence" value="ECO:0007669"/>
    <property type="project" value="UniProtKB-KW"/>
</dbReference>
<reference evidence="14 15" key="1">
    <citation type="submission" date="2017-11" db="EMBL/GenBank/DDBJ databases">
        <authorList>
            <person name="Kracher B."/>
        </authorList>
    </citation>
    <scope>NUCLEOTIDE SEQUENCE [LARGE SCALE GENOMIC DNA]</scope>
    <source>
        <strain evidence="14 15">RACE1</strain>
    </source>
</reference>
<keyword evidence="9" id="KW-0811">Translocation</keyword>
<dbReference type="Proteomes" id="UP000275772">
    <property type="component" value="Unassembled WGS sequence"/>
</dbReference>
<dbReference type="GO" id="GO:0031965">
    <property type="term" value="C:nuclear membrane"/>
    <property type="evidence" value="ECO:0007669"/>
    <property type="project" value="UniProtKB-SubCell"/>
</dbReference>